<dbReference type="Gene3D" id="3.50.50.60">
    <property type="entry name" value="FAD/NAD(P)-binding domain"/>
    <property type="match status" value="1"/>
</dbReference>
<reference evidence="1" key="1">
    <citation type="submission" date="2021-01" db="EMBL/GenBank/DDBJ databases">
        <authorList>
            <person name="Corre E."/>
            <person name="Pelletier E."/>
            <person name="Niang G."/>
            <person name="Scheremetjew M."/>
            <person name="Finn R."/>
            <person name="Kale V."/>
            <person name="Holt S."/>
            <person name="Cochrane G."/>
            <person name="Meng A."/>
            <person name="Brown T."/>
            <person name="Cohen L."/>
        </authorList>
    </citation>
    <scope>NUCLEOTIDE SEQUENCE</scope>
    <source>
        <strain evidence="1">S3</strain>
    </source>
</reference>
<dbReference type="GO" id="GO:0070221">
    <property type="term" value="P:sulfide oxidation, using sulfide:quinone oxidoreductase"/>
    <property type="evidence" value="ECO:0007669"/>
    <property type="project" value="TreeGrafter"/>
</dbReference>
<dbReference type="PANTHER" id="PTHR10632:SF2">
    <property type="entry name" value="SULFIDE:QUINONE OXIDOREDUCTASE, MITOCHONDRIAL"/>
    <property type="match status" value="1"/>
</dbReference>
<dbReference type="InterPro" id="IPR036188">
    <property type="entry name" value="FAD/NAD-bd_sf"/>
</dbReference>
<gene>
    <name evidence="1" type="ORF">SINC0208_LOCUS14643</name>
</gene>
<protein>
    <submittedName>
        <fullName evidence="1">Uncharacterized protein</fullName>
    </submittedName>
</protein>
<dbReference type="AlphaFoldDB" id="A0A7S3N489"/>
<evidence type="ECO:0000313" key="1">
    <source>
        <dbReference type="EMBL" id="CAE0334005.1"/>
    </source>
</evidence>
<organism evidence="1">
    <name type="scientific">Strombidium inclinatum</name>
    <dbReference type="NCBI Taxonomy" id="197538"/>
    <lineage>
        <taxon>Eukaryota</taxon>
        <taxon>Sar</taxon>
        <taxon>Alveolata</taxon>
        <taxon>Ciliophora</taxon>
        <taxon>Intramacronucleata</taxon>
        <taxon>Spirotrichea</taxon>
        <taxon>Oligotrichia</taxon>
        <taxon>Strombidiidae</taxon>
        <taxon>Strombidium</taxon>
    </lineage>
</organism>
<accession>A0A7S3N489</accession>
<dbReference type="EMBL" id="HBIH01036616">
    <property type="protein sequence ID" value="CAE0334005.1"/>
    <property type="molecule type" value="Transcribed_RNA"/>
</dbReference>
<dbReference type="InterPro" id="IPR015904">
    <property type="entry name" value="Sulphide_quinone_reductase"/>
</dbReference>
<dbReference type="GO" id="GO:0070224">
    <property type="term" value="F:sulfide:quinone oxidoreductase activity"/>
    <property type="evidence" value="ECO:0007669"/>
    <property type="project" value="TreeGrafter"/>
</dbReference>
<dbReference type="GO" id="GO:0005739">
    <property type="term" value="C:mitochondrion"/>
    <property type="evidence" value="ECO:0007669"/>
    <property type="project" value="TreeGrafter"/>
</dbReference>
<proteinExistence type="predicted"/>
<name>A0A7S3N489_9SPIT</name>
<dbReference type="PANTHER" id="PTHR10632">
    <property type="entry name" value="SULFIDE:QUINONE OXIDOREDUCTASE"/>
    <property type="match status" value="1"/>
</dbReference>
<dbReference type="GO" id="GO:0071949">
    <property type="term" value="F:FAD binding"/>
    <property type="evidence" value="ECO:0007669"/>
    <property type="project" value="TreeGrafter"/>
</dbReference>
<sequence>MRHTKYNNVFGLGDVVSAPSSKTAAAVFSQAPVVQDHIWKAMNGKKSDAEYNGYASCPAYTGDGKLMLMEFKYGGVPDMTFLPNQQKPNSFFFYFKRDMFPRIYWWLMPKGIWYGKRMCFPPRYGEAK</sequence>